<dbReference type="PANTHER" id="PTHR35813:SF1">
    <property type="entry name" value="INNER MEMBRANE PROTEIN YBAN"/>
    <property type="match status" value="1"/>
</dbReference>
<reference evidence="5" key="2">
    <citation type="submission" date="2017-04" db="EMBL/GenBank/DDBJ databases">
        <authorList>
            <person name="Varghese N."/>
            <person name="Submissions S."/>
        </authorList>
    </citation>
    <scope>NUCLEOTIDE SEQUENCE [LARGE SCALE GENOMIC DNA]</scope>
    <source>
        <strain evidence="5">VDS</strain>
    </source>
</reference>
<dbReference type="InterPro" id="IPR007401">
    <property type="entry name" value="DUF454"/>
</dbReference>
<evidence type="ECO:0000313" key="6">
    <source>
        <dbReference type="Proteomes" id="UP000568696"/>
    </source>
</evidence>
<dbReference type="EMBL" id="JAAYSN010000124">
    <property type="protein sequence ID" value="NLP39037.1"/>
    <property type="molecule type" value="Genomic_DNA"/>
</dbReference>
<dbReference type="OrthoDB" id="4422381at2"/>
<evidence type="ECO:0000256" key="1">
    <source>
        <dbReference type="SAM" id="MobiDB-lite"/>
    </source>
</evidence>
<feature type="region of interest" description="Disordered" evidence="1">
    <location>
        <begin position="118"/>
        <end position="160"/>
    </location>
</feature>
<name>A0A1X7ITR5_9CORY</name>
<proteinExistence type="predicted"/>
<feature type="transmembrane region" description="Helical" evidence="2">
    <location>
        <begin position="76"/>
        <end position="93"/>
    </location>
</feature>
<protein>
    <submittedName>
        <fullName evidence="3">DUF454 domain-containing protein</fullName>
    </submittedName>
</protein>
<feature type="transmembrane region" description="Helical" evidence="2">
    <location>
        <begin position="99"/>
        <end position="117"/>
    </location>
</feature>
<organism evidence="4 5">
    <name type="scientific">Corynebacterium pollutisoli</name>
    <dbReference type="NCBI Taxonomy" id="1610489"/>
    <lineage>
        <taxon>Bacteria</taxon>
        <taxon>Bacillati</taxon>
        <taxon>Actinomycetota</taxon>
        <taxon>Actinomycetes</taxon>
        <taxon>Mycobacteriales</taxon>
        <taxon>Corynebacteriaceae</taxon>
        <taxon>Corynebacterium</taxon>
    </lineage>
</organism>
<evidence type="ECO:0000313" key="3">
    <source>
        <dbReference type="EMBL" id="NLP39037.1"/>
    </source>
</evidence>
<accession>A0A1X7ITR5</accession>
<keyword evidence="5" id="KW-1185">Reference proteome</keyword>
<dbReference type="AlphaFoldDB" id="A0A1X7ITR5"/>
<evidence type="ECO:0000313" key="5">
    <source>
        <dbReference type="Proteomes" id="UP000193309"/>
    </source>
</evidence>
<dbReference type="RefSeq" id="WP_085549094.1">
    <property type="nucleotide sequence ID" value="NZ_FXAR01000002.1"/>
</dbReference>
<reference evidence="3 6" key="3">
    <citation type="journal article" date="2020" name="Biotechnol. Biofuels">
        <title>New insights from the biogas microbiome by comprehensive genome-resolved metagenomics of nearly 1600 species originating from multiple anaerobic digesters.</title>
        <authorList>
            <person name="Campanaro S."/>
            <person name="Treu L."/>
            <person name="Rodriguez-R L.M."/>
            <person name="Kovalovszki A."/>
            <person name="Ziels R.M."/>
            <person name="Maus I."/>
            <person name="Zhu X."/>
            <person name="Kougias P.G."/>
            <person name="Basile A."/>
            <person name="Luo G."/>
            <person name="Schluter A."/>
            <person name="Konstantinidis K.T."/>
            <person name="Angelidaki I."/>
        </authorList>
    </citation>
    <scope>NUCLEOTIDE SEQUENCE [LARGE SCALE GENOMIC DNA]</scope>
    <source>
        <strain evidence="3">AS23ysBPME_344</strain>
    </source>
</reference>
<dbReference type="GO" id="GO:0005886">
    <property type="term" value="C:plasma membrane"/>
    <property type="evidence" value="ECO:0007669"/>
    <property type="project" value="TreeGrafter"/>
</dbReference>
<keyword evidence="2" id="KW-0812">Transmembrane</keyword>
<dbReference type="Proteomes" id="UP000568696">
    <property type="component" value="Unassembled WGS sequence"/>
</dbReference>
<dbReference type="EMBL" id="FXAR01000002">
    <property type="protein sequence ID" value="SMG18511.1"/>
    <property type="molecule type" value="Genomic_DNA"/>
</dbReference>
<keyword evidence="2" id="KW-0472">Membrane</keyword>
<feature type="compositionally biased region" description="Low complexity" evidence="1">
    <location>
        <begin position="133"/>
        <end position="142"/>
    </location>
</feature>
<evidence type="ECO:0000256" key="2">
    <source>
        <dbReference type="SAM" id="Phobius"/>
    </source>
</evidence>
<dbReference type="Pfam" id="PF04304">
    <property type="entry name" value="DUF454"/>
    <property type="match status" value="1"/>
</dbReference>
<keyword evidence="2" id="KW-1133">Transmembrane helix</keyword>
<dbReference type="PANTHER" id="PTHR35813">
    <property type="entry name" value="INNER MEMBRANE PROTEIN YBAN"/>
    <property type="match status" value="1"/>
</dbReference>
<gene>
    <name evidence="3" type="ORF">GX356_04865</name>
    <name evidence="4" type="ORF">SAMN06295981_0962</name>
</gene>
<feature type="transmembrane region" description="Helical" evidence="2">
    <location>
        <begin position="6"/>
        <end position="39"/>
    </location>
</feature>
<sequence>MLKPLLVVVGCVSLALGVLGIFLPLLPTTPFLLLSAFCFARSSTRLHSYLVNHRVLGTYISNYNNHTMTRAHKTRTIVALWISIALSAGYLAWSGYTIPAVILPLIAAGVTVHIATLRREDGRPDRPGPSPDAPSSAPAPDNAADHPSADTTGRGAADTR</sequence>
<evidence type="ECO:0000313" key="4">
    <source>
        <dbReference type="EMBL" id="SMG18511.1"/>
    </source>
</evidence>
<reference evidence="4" key="1">
    <citation type="submission" date="2017-04" db="EMBL/GenBank/DDBJ databases">
        <authorList>
            <person name="Afonso C.L."/>
            <person name="Miller P.J."/>
            <person name="Scott M.A."/>
            <person name="Spackman E."/>
            <person name="Goraichik I."/>
            <person name="Dimitrov K.M."/>
            <person name="Suarez D.L."/>
            <person name="Swayne D.E."/>
        </authorList>
    </citation>
    <scope>NUCLEOTIDE SEQUENCE [LARGE SCALE GENOMIC DNA]</scope>
    <source>
        <strain evidence="4">VDS</strain>
    </source>
</reference>
<dbReference type="Proteomes" id="UP000193309">
    <property type="component" value="Unassembled WGS sequence"/>
</dbReference>